<keyword evidence="5 7" id="KW-1133">Transmembrane helix</keyword>
<evidence type="ECO:0000313" key="9">
    <source>
        <dbReference type="EMBL" id="GAA3515581.1"/>
    </source>
</evidence>
<sequence length="176" mass="19382">METWIYANAQTILKVFISIILIFSIVIIITRISGLRTFAKMSSFDFSSTIAIGSIIAAVIMNSGQSIVKGAVALGGIILFQALFSFAIRKSKFLQSLFTNKPQLLMRNGEILYDNLSKCNIGEHDLIAKLREANVLHFDEVLAVVLESTGDISVLHSSDDTQLMDKILLGVDLENE</sequence>
<dbReference type="EMBL" id="BAABCW010000015">
    <property type="protein sequence ID" value="GAA3515581.1"/>
    <property type="molecule type" value="Genomic_DNA"/>
</dbReference>
<comment type="similarity">
    <text evidence="2">Belongs to the UPF0702 family.</text>
</comment>
<evidence type="ECO:0000256" key="1">
    <source>
        <dbReference type="ARBA" id="ARBA00004651"/>
    </source>
</evidence>
<protein>
    <submittedName>
        <fullName evidence="9">DUF421 domain-containing protein</fullName>
    </submittedName>
</protein>
<reference evidence="10" key="1">
    <citation type="journal article" date="2019" name="Int. J. Syst. Evol. Microbiol.">
        <title>The Global Catalogue of Microorganisms (GCM) 10K type strain sequencing project: providing services to taxonomists for standard genome sequencing and annotation.</title>
        <authorList>
            <consortium name="The Broad Institute Genomics Platform"/>
            <consortium name="The Broad Institute Genome Sequencing Center for Infectious Disease"/>
            <person name="Wu L."/>
            <person name="Ma J."/>
        </authorList>
    </citation>
    <scope>NUCLEOTIDE SEQUENCE [LARGE SCALE GENOMIC DNA]</scope>
    <source>
        <strain evidence="10">JCM 17106</strain>
    </source>
</reference>
<evidence type="ECO:0000256" key="3">
    <source>
        <dbReference type="ARBA" id="ARBA00022475"/>
    </source>
</evidence>
<dbReference type="InterPro" id="IPR007353">
    <property type="entry name" value="DUF421"/>
</dbReference>
<keyword evidence="4 7" id="KW-0812">Transmembrane</keyword>
<dbReference type="PANTHER" id="PTHR34582">
    <property type="entry name" value="UPF0702 TRANSMEMBRANE PROTEIN YCAP"/>
    <property type="match status" value="1"/>
</dbReference>
<organism evidence="9 10">
    <name type="scientific">Aquimarina addita</name>
    <dbReference type="NCBI Taxonomy" id="870485"/>
    <lineage>
        <taxon>Bacteria</taxon>
        <taxon>Pseudomonadati</taxon>
        <taxon>Bacteroidota</taxon>
        <taxon>Flavobacteriia</taxon>
        <taxon>Flavobacteriales</taxon>
        <taxon>Flavobacteriaceae</taxon>
        <taxon>Aquimarina</taxon>
    </lineage>
</organism>
<evidence type="ECO:0000256" key="5">
    <source>
        <dbReference type="ARBA" id="ARBA00022989"/>
    </source>
</evidence>
<keyword evidence="3" id="KW-1003">Cell membrane</keyword>
<keyword evidence="6 7" id="KW-0472">Membrane</keyword>
<evidence type="ECO:0000313" key="10">
    <source>
        <dbReference type="Proteomes" id="UP001500459"/>
    </source>
</evidence>
<evidence type="ECO:0000256" key="6">
    <source>
        <dbReference type="ARBA" id="ARBA00023136"/>
    </source>
</evidence>
<feature type="domain" description="YetF C-terminal" evidence="8">
    <location>
        <begin position="90"/>
        <end position="162"/>
    </location>
</feature>
<keyword evidence="10" id="KW-1185">Reference proteome</keyword>
<dbReference type="Pfam" id="PF04239">
    <property type="entry name" value="DUF421"/>
    <property type="match status" value="1"/>
</dbReference>
<evidence type="ECO:0000256" key="4">
    <source>
        <dbReference type="ARBA" id="ARBA00022692"/>
    </source>
</evidence>
<dbReference type="Gene3D" id="3.30.240.20">
    <property type="entry name" value="bsu07140 like domains"/>
    <property type="match status" value="1"/>
</dbReference>
<evidence type="ECO:0000256" key="2">
    <source>
        <dbReference type="ARBA" id="ARBA00006448"/>
    </source>
</evidence>
<name>A0ABP6UR91_9FLAO</name>
<evidence type="ECO:0000259" key="8">
    <source>
        <dbReference type="Pfam" id="PF04239"/>
    </source>
</evidence>
<comment type="subcellular location">
    <subcellularLocation>
        <location evidence="1">Cell membrane</location>
        <topology evidence="1">Multi-pass membrane protein</topology>
    </subcellularLocation>
</comment>
<gene>
    <name evidence="9" type="ORF">GCM10022393_31900</name>
</gene>
<comment type="caution">
    <text evidence="9">The sequence shown here is derived from an EMBL/GenBank/DDBJ whole genome shotgun (WGS) entry which is preliminary data.</text>
</comment>
<feature type="transmembrane region" description="Helical" evidence="7">
    <location>
        <begin position="44"/>
        <end position="61"/>
    </location>
</feature>
<dbReference type="InterPro" id="IPR023090">
    <property type="entry name" value="UPF0702_alpha/beta_dom_sf"/>
</dbReference>
<dbReference type="RefSeq" id="WP_344929135.1">
    <property type="nucleotide sequence ID" value="NZ_BAABCW010000015.1"/>
</dbReference>
<evidence type="ECO:0000256" key="7">
    <source>
        <dbReference type="SAM" id="Phobius"/>
    </source>
</evidence>
<proteinExistence type="inferred from homology"/>
<dbReference type="PANTHER" id="PTHR34582:SF6">
    <property type="entry name" value="UPF0702 TRANSMEMBRANE PROTEIN YCAP"/>
    <property type="match status" value="1"/>
</dbReference>
<dbReference type="Proteomes" id="UP001500459">
    <property type="component" value="Unassembled WGS sequence"/>
</dbReference>
<feature type="transmembrane region" description="Helical" evidence="7">
    <location>
        <begin position="67"/>
        <end position="88"/>
    </location>
</feature>
<accession>A0ABP6UR91</accession>
<feature type="transmembrane region" description="Helical" evidence="7">
    <location>
        <begin position="12"/>
        <end position="32"/>
    </location>
</feature>